<keyword evidence="2" id="KW-1185">Reference proteome</keyword>
<proteinExistence type="predicted"/>
<name>A0A9X1YQM8_9BURK</name>
<protein>
    <submittedName>
        <fullName evidence="1">Uncharacterized protein</fullName>
    </submittedName>
</protein>
<evidence type="ECO:0000313" key="2">
    <source>
        <dbReference type="Proteomes" id="UP001139353"/>
    </source>
</evidence>
<dbReference type="Proteomes" id="UP001139353">
    <property type="component" value="Unassembled WGS sequence"/>
</dbReference>
<comment type="caution">
    <text evidence="1">The sequence shown here is derived from an EMBL/GenBank/DDBJ whole genome shotgun (WGS) entry which is preliminary data.</text>
</comment>
<dbReference type="EMBL" id="JAJLJH010000013">
    <property type="protein sequence ID" value="MCK9689227.1"/>
    <property type="molecule type" value="Genomic_DNA"/>
</dbReference>
<dbReference type="AlphaFoldDB" id="A0A9X1YQM8"/>
<sequence length="63" mass="6446">MTKTTPQAAAVVLSVLMTLAIVAGMNGIATRQYAAADALAMAPYGQTHVAVQHVTVIGHRANA</sequence>
<organism evidence="1 2">
    <name type="scientific">Scleromatobacter humisilvae</name>
    <dbReference type="NCBI Taxonomy" id="2897159"/>
    <lineage>
        <taxon>Bacteria</taxon>
        <taxon>Pseudomonadati</taxon>
        <taxon>Pseudomonadota</taxon>
        <taxon>Betaproteobacteria</taxon>
        <taxon>Burkholderiales</taxon>
        <taxon>Sphaerotilaceae</taxon>
        <taxon>Scleromatobacter</taxon>
    </lineage>
</organism>
<evidence type="ECO:0000313" key="1">
    <source>
        <dbReference type="EMBL" id="MCK9689227.1"/>
    </source>
</evidence>
<dbReference type="RefSeq" id="WP_275685278.1">
    <property type="nucleotide sequence ID" value="NZ_JAJLJH010000013.1"/>
</dbReference>
<reference evidence="1" key="1">
    <citation type="submission" date="2021-11" db="EMBL/GenBank/DDBJ databases">
        <title>BS-T2-15 a new species belonging to the Comamonadaceae family isolated from the soil of a French oak forest.</title>
        <authorList>
            <person name="Mieszkin S."/>
            <person name="Alain K."/>
        </authorList>
    </citation>
    <scope>NUCLEOTIDE SEQUENCE</scope>
    <source>
        <strain evidence="1">BS-T2-15</strain>
    </source>
</reference>
<accession>A0A9X1YQM8</accession>
<gene>
    <name evidence="1" type="ORF">LPC04_26215</name>
</gene>